<dbReference type="Pfam" id="PF12833">
    <property type="entry name" value="HTH_18"/>
    <property type="match status" value="1"/>
</dbReference>
<dbReference type="GO" id="GO:0003700">
    <property type="term" value="F:DNA-binding transcription factor activity"/>
    <property type="evidence" value="ECO:0007669"/>
    <property type="project" value="InterPro"/>
</dbReference>
<dbReference type="RefSeq" id="WP_203658214.1">
    <property type="nucleotide sequence ID" value="NZ_BAAAZM010000009.1"/>
</dbReference>
<dbReference type="InterPro" id="IPR018062">
    <property type="entry name" value="HTH_AraC-typ_CS"/>
</dbReference>
<dbReference type="PROSITE" id="PS01124">
    <property type="entry name" value="HTH_ARAC_FAMILY_2"/>
    <property type="match status" value="1"/>
</dbReference>
<feature type="domain" description="HTH araC/xylS-type" evidence="4">
    <location>
        <begin position="196"/>
        <end position="294"/>
    </location>
</feature>
<dbReference type="PANTHER" id="PTHR46796:SF13">
    <property type="entry name" value="HTH-TYPE TRANSCRIPTIONAL ACTIVATOR RHAS"/>
    <property type="match status" value="1"/>
</dbReference>
<proteinExistence type="predicted"/>
<keyword evidence="3" id="KW-0804">Transcription</keyword>
<sequence length="295" mass="31262">MDVLSDTIAALRTGRPGSGLTVRHAPWGREYRSVSGAGFHLVLDGSCWLVPRRSEPVPLAVGDVVLLYRDVGHGLADRPDTPLSEVAAPGEPTVVAGPGARTALLCGVYEFAHDWTHPLLDGLPDVVHVPAGTDPQVTATVGLLTAELAADADRRPGADALTPALLDALLVYVLRAWLAAHADHGWGTALHDPAMARALDTMHAEPAHPWTVGELGAAAGMSRATFARRFTGSVGEPPLAYLTRWRMITAARALRDTDAPLAAIARTVGYSSEYAFAKAFKRAHGTAPGQYRRRG</sequence>
<dbReference type="AlphaFoldDB" id="A0A8J3NCW5"/>
<dbReference type="SMART" id="SM00342">
    <property type="entry name" value="HTH_ARAC"/>
    <property type="match status" value="1"/>
</dbReference>
<evidence type="ECO:0000256" key="1">
    <source>
        <dbReference type="ARBA" id="ARBA00023015"/>
    </source>
</evidence>
<protein>
    <submittedName>
        <fullName evidence="5">AraC family transcriptional regulator</fullName>
    </submittedName>
</protein>
<evidence type="ECO:0000256" key="3">
    <source>
        <dbReference type="ARBA" id="ARBA00023163"/>
    </source>
</evidence>
<dbReference type="InterPro" id="IPR009057">
    <property type="entry name" value="Homeodomain-like_sf"/>
</dbReference>
<dbReference type="InterPro" id="IPR032783">
    <property type="entry name" value="AraC_lig"/>
</dbReference>
<keyword evidence="2" id="KW-0238">DNA-binding</keyword>
<dbReference type="PROSITE" id="PS00041">
    <property type="entry name" value="HTH_ARAC_FAMILY_1"/>
    <property type="match status" value="1"/>
</dbReference>
<dbReference type="Gene3D" id="1.10.10.60">
    <property type="entry name" value="Homeodomain-like"/>
    <property type="match status" value="2"/>
</dbReference>
<keyword evidence="1" id="KW-0805">Transcription regulation</keyword>
<dbReference type="Proteomes" id="UP000612808">
    <property type="component" value="Unassembled WGS sequence"/>
</dbReference>
<dbReference type="GO" id="GO:0043565">
    <property type="term" value="F:sequence-specific DNA binding"/>
    <property type="evidence" value="ECO:0007669"/>
    <property type="project" value="InterPro"/>
</dbReference>
<evidence type="ECO:0000313" key="5">
    <source>
        <dbReference type="EMBL" id="GID12232.1"/>
    </source>
</evidence>
<dbReference type="InterPro" id="IPR018060">
    <property type="entry name" value="HTH_AraC"/>
</dbReference>
<accession>A0A8J3NCW5</accession>
<dbReference type="Pfam" id="PF12852">
    <property type="entry name" value="Cupin_6"/>
    <property type="match status" value="1"/>
</dbReference>
<dbReference type="InterPro" id="IPR050204">
    <property type="entry name" value="AraC_XylS_family_regulators"/>
</dbReference>
<keyword evidence="6" id="KW-1185">Reference proteome</keyword>
<dbReference type="EMBL" id="BOMB01000017">
    <property type="protein sequence ID" value="GID12232.1"/>
    <property type="molecule type" value="Genomic_DNA"/>
</dbReference>
<evidence type="ECO:0000259" key="4">
    <source>
        <dbReference type="PROSITE" id="PS01124"/>
    </source>
</evidence>
<comment type="caution">
    <text evidence="5">The sequence shown here is derived from an EMBL/GenBank/DDBJ whole genome shotgun (WGS) entry which is preliminary data.</text>
</comment>
<evidence type="ECO:0000256" key="2">
    <source>
        <dbReference type="ARBA" id="ARBA00023125"/>
    </source>
</evidence>
<dbReference type="PRINTS" id="PR00032">
    <property type="entry name" value="HTHARAC"/>
</dbReference>
<gene>
    <name evidence="5" type="ORF">Aru02nite_31210</name>
</gene>
<dbReference type="InterPro" id="IPR020449">
    <property type="entry name" value="Tscrpt_reg_AraC-type_HTH"/>
</dbReference>
<dbReference type="SUPFAM" id="SSF46689">
    <property type="entry name" value="Homeodomain-like"/>
    <property type="match status" value="2"/>
</dbReference>
<name>A0A8J3NCW5_9ACTN</name>
<organism evidence="5 6">
    <name type="scientific">Actinocatenispora rupis</name>
    <dbReference type="NCBI Taxonomy" id="519421"/>
    <lineage>
        <taxon>Bacteria</taxon>
        <taxon>Bacillati</taxon>
        <taxon>Actinomycetota</taxon>
        <taxon>Actinomycetes</taxon>
        <taxon>Micromonosporales</taxon>
        <taxon>Micromonosporaceae</taxon>
        <taxon>Actinocatenispora</taxon>
    </lineage>
</organism>
<reference evidence="5" key="1">
    <citation type="submission" date="2021-01" db="EMBL/GenBank/DDBJ databases">
        <title>Whole genome shotgun sequence of Actinocatenispora rupis NBRC 107355.</title>
        <authorList>
            <person name="Komaki H."/>
            <person name="Tamura T."/>
        </authorList>
    </citation>
    <scope>NUCLEOTIDE SEQUENCE</scope>
    <source>
        <strain evidence="5">NBRC 107355</strain>
    </source>
</reference>
<evidence type="ECO:0000313" key="6">
    <source>
        <dbReference type="Proteomes" id="UP000612808"/>
    </source>
</evidence>
<dbReference type="PANTHER" id="PTHR46796">
    <property type="entry name" value="HTH-TYPE TRANSCRIPTIONAL ACTIVATOR RHAS-RELATED"/>
    <property type="match status" value="1"/>
</dbReference>